<dbReference type="Proteomes" id="UP000823388">
    <property type="component" value="Chromosome 5N"/>
</dbReference>
<sequence length="424" mass="49182">MARSIRHARNNRATGRHASQRSASHGSATTDEGSQRTTIGTPPYVEPPKKRGRLVPKRNYVYLSKVPSYINYKPPYKYTTQLGVILKREYPDLIEDKDEHGHVIGKHAALEWDDYFLNTESVETSGEHVLSEFWRLFKVVEEDQEEADRILETYLKKRVKDMMYQARVEAVKEYYRTLGQELDDKLACPIELEYDQYLKGKINWCPAEVWPELCRYWRSKEFLVRRKRGQKARLESDDIAQNHGGSRPFAETQQHIEITYGPEKATPLNVYAVMKSGINNVDTTGRHGAIRSRKAQKRMDDYIEGARRHARPEDDERENMDEDMEEVEGGEEHVHEEHLNEQVLYDVSYGPRNHGRFAIANGAVRAADVRAAAKERKGPCGHQIQCLCKAWLEKWHAYAVQMKGYNNRTMQRTKPCSNTKLLQT</sequence>
<proteinExistence type="predicted"/>
<protein>
    <submittedName>
        <fullName evidence="2">Uncharacterized protein</fullName>
    </submittedName>
</protein>
<keyword evidence="3" id="KW-1185">Reference proteome</keyword>
<gene>
    <name evidence="2" type="ORF">PVAP13_5NG377600</name>
</gene>
<comment type="caution">
    <text evidence="2">The sequence shown here is derived from an EMBL/GenBank/DDBJ whole genome shotgun (WGS) entry which is preliminary data.</text>
</comment>
<dbReference type="PANTHER" id="PTHR33157">
    <property type="entry name" value="AUTONOMOUS TRANSPOSABLE ELEMENT EN-1 MOSAIC PROTEIN-RELATED"/>
    <property type="match status" value="1"/>
</dbReference>
<dbReference type="EMBL" id="CM029046">
    <property type="protein sequence ID" value="KAG2589632.1"/>
    <property type="molecule type" value="Genomic_DNA"/>
</dbReference>
<dbReference type="PANTHER" id="PTHR33157:SF5">
    <property type="entry name" value="OS09G0314100 PROTEIN"/>
    <property type="match status" value="1"/>
</dbReference>
<feature type="region of interest" description="Disordered" evidence="1">
    <location>
        <begin position="1"/>
        <end position="51"/>
    </location>
</feature>
<name>A0A8T0RT43_PANVG</name>
<feature type="compositionally biased region" description="Basic residues" evidence="1">
    <location>
        <begin position="1"/>
        <end position="19"/>
    </location>
</feature>
<evidence type="ECO:0000313" key="3">
    <source>
        <dbReference type="Proteomes" id="UP000823388"/>
    </source>
</evidence>
<feature type="compositionally biased region" description="Polar residues" evidence="1">
    <location>
        <begin position="20"/>
        <end position="40"/>
    </location>
</feature>
<evidence type="ECO:0000313" key="2">
    <source>
        <dbReference type="EMBL" id="KAG2589632.1"/>
    </source>
</evidence>
<evidence type="ECO:0000256" key="1">
    <source>
        <dbReference type="SAM" id="MobiDB-lite"/>
    </source>
</evidence>
<reference evidence="2" key="1">
    <citation type="submission" date="2020-05" db="EMBL/GenBank/DDBJ databases">
        <title>WGS assembly of Panicum virgatum.</title>
        <authorList>
            <person name="Lovell J.T."/>
            <person name="Jenkins J."/>
            <person name="Shu S."/>
            <person name="Juenger T.E."/>
            <person name="Schmutz J."/>
        </authorList>
    </citation>
    <scope>NUCLEOTIDE SEQUENCE</scope>
    <source>
        <strain evidence="2">AP13</strain>
    </source>
</reference>
<dbReference type="InterPro" id="IPR039266">
    <property type="entry name" value="EN-1/SPM"/>
</dbReference>
<dbReference type="GO" id="GO:0032196">
    <property type="term" value="P:transposition"/>
    <property type="evidence" value="ECO:0007669"/>
    <property type="project" value="InterPro"/>
</dbReference>
<organism evidence="2 3">
    <name type="scientific">Panicum virgatum</name>
    <name type="common">Blackwell switchgrass</name>
    <dbReference type="NCBI Taxonomy" id="38727"/>
    <lineage>
        <taxon>Eukaryota</taxon>
        <taxon>Viridiplantae</taxon>
        <taxon>Streptophyta</taxon>
        <taxon>Embryophyta</taxon>
        <taxon>Tracheophyta</taxon>
        <taxon>Spermatophyta</taxon>
        <taxon>Magnoliopsida</taxon>
        <taxon>Liliopsida</taxon>
        <taxon>Poales</taxon>
        <taxon>Poaceae</taxon>
        <taxon>PACMAD clade</taxon>
        <taxon>Panicoideae</taxon>
        <taxon>Panicodae</taxon>
        <taxon>Paniceae</taxon>
        <taxon>Panicinae</taxon>
        <taxon>Panicum</taxon>
        <taxon>Panicum sect. Hiantes</taxon>
    </lineage>
</organism>
<dbReference type="AlphaFoldDB" id="A0A8T0RT43"/>
<accession>A0A8T0RT43</accession>